<comment type="caution">
    <text evidence="1">The sequence shown here is derived from an EMBL/GenBank/DDBJ whole genome shotgun (WGS) entry which is preliminary data.</text>
</comment>
<evidence type="ECO:0000313" key="1">
    <source>
        <dbReference type="EMBL" id="KKN71709.1"/>
    </source>
</evidence>
<organism evidence="1">
    <name type="scientific">marine sediment metagenome</name>
    <dbReference type="NCBI Taxonomy" id="412755"/>
    <lineage>
        <taxon>unclassified sequences</taxon>
        <taxon>metagenomes</taxon>
        <taxon>ecological metagenomes</taxon>
    </lineage>
</organism>
<accession>A0A0F9SXN7</accession>
<dbReference type="EMBL" id="LAZR01000377">
    <property type="protein sequence ID" value="KKN71709.1"/>
    <property type="molecule type" value="Genomic_DNA"/>
</dbReference>
<gene>
    <name evidence="1" type="ORF">LCGC14_0417750</name>
</gene>
<reference evidence="1" key="1">
    <citation type="journal article" date="2015" name="Nature">
        <title>Complex archaea that bridge the gap between prokaryotes and eukaryotes.</title>
        <authorList>
            <person name="Spang A."/>
            <person name="Saw J.H."/>
            <person name="Jorgensen S.L."/>
            <person name="Zaremba-Niedzwiedzka K."/>
            <person name="Martijn J."/>
            <person name="Lind A.E."/>
            <person name="van Eijk R."/>
            <person name="Schleper C."/>
            <person name="Guy L."/>
            <person name="Ettema T.J."/>
        </authorList>
    </citation>
    <scope>NUCLEOTIDE SEQUENCE</scope>
</reference>
<sequence>MFYILEQKSGYCVDFEMSEEDFEAWQKEPVRSGYGEGDIDYENM</sequence>
<proteinExistence type="predicted"/>
<protein>
    <submittedName>
        <fullName evidence="1">Uncharacterized protein</fullName>
    </submittedName>
</protein>
<dbReference type="AlphaFoldDB" id="A0A0F9SXN7"/>
<name>A0A0F9SXN7_9ZZZZ</name>